<dbReference type="EMBL" id="LCEJ01000068">
    <property type="protein sequence ID" value="KKS68988.1"/>
    <property type="molecule type" value="Genomic_DNA"/>
</dbReference>
<proteinExistence type="predicted"/>
<name>A0A0G1E318_9BACT</name>
<keyword evidence="1" id="KW-0812">Transmembrane</keyword>
<keyword evidence="1" id="KW-1133">Transmembrane helix</keyword>
<feature type="transmembrane region" description="Helical" evidence="1">
    <location>
        <begin position="36"/>
        <end position="56"/>
    </location>
</feature>
<evidence type="ECO:0000313" key="2">
    <source>
        <dbReference type="EMBL" id="KKS68988.1"/>
    </source>
</evidence>
<reference evidence="2 3" key="1">
    <citation type="journal article" date="2015" name="Nature">
        <title>rRNA introns, odd ribosomes, and small enigmatic genomes across a large radiation of phyla.</title>
        <authorList>
            <person name="Brown C.T."/>
            <person name="Hug L.A."/>
            <person name="Thomas B.C."/>
            <person name="Sharon I."/>
            <person name="Castelle C.J."/>
            <person name="Singh A."/>
            <person name="Wilkins M.J."/>
            <person name="Williams K.H."/>
            <person name="Banfield J.F."/>
        </authorList>
    </citation>
    <scope>NUCLEOTIDE SEQUENCE [LARGE SCALE GENOMIC DNA]</scope>
</reference>
<comment type="caution">
    <text evidence="2">The sequence shown here is derived from an EMBL/GenBank/DDBJ whole genome shotgun (WGS) entry which is preliminary data.</text>
</comment>
<protein>
    <submittedName>
        <fullName evidence="2">Uncharacterized protein</fullName>
    </submittedName>
</protein>
<dbReference type="AlphaFoldDB" id="A0A0G1E318"/>
<gene>
    <name evidence="2" type="ORF">UV41_C0068G0006</name>
</gene>
<accession>A0A0G1E318</accession>
<organism evidence="2 3">
    <name type="scientific">Candidatus Daviesbacteria bacterium GW2011_GWA2_42_7</name>
    <dbReference type="NCBI Taxonomy" id="1618425"/>
    <lineage>
        <taxon>Bacteria</taxon>
        <taxon>Candidatus Daviesiibacteriota</taxon>
    </lineage>
</organism>
<sequence length="193" mass="22606">HPNRLMTVEAIMAISLGLSLQELTRNRKKINFLKGVSVFLLAMLIITFYFVMIPIYKRNFSHPPETRNRTATYPDDPMYEINKWVINNTPKEAKLFATTDSIIYLETDRLMANPRAVTNLPVFYREINQAALELQDNPPDYWVIDERQWKRFEDMGFTQASQVLQKILSCEQVIFQAEYVTIRKHEAGKDLCL</sequence>
<feature type="non-terminal residue" evidence="2">
    <location>
        <position position="1"/>
    </location>
</feature>
<keyword evidence="1" id="KW-0472">Membrane</keyword>
<evidence type="ECO:0000256" key="1">
    <source>
        <dbReference type="SAM" id="Phobius"/>
    </source>
</evidence>
<dbReference type="Proteomes" id="UP000034785">
    <property type="component" value="Unassembled WGS sequence"/>
</dbReference>
<evidence type="ECO:0000313" key="3">
    <source>
        <dbReference type="Proteomes" id="UP000034785"/>
    </source>
</evidence>